<organism evidence="1 3">
    <name type="scientific">Methanobacterium veterum</name>
    <dbReference type="NCBI Taxonomy" id="408577"/>
    <lineage>
        <taxon>Archaea</taxon>
        <taxon>Methanobacteriati</taxon>
        <taxon>Methanobacteriota</taxon>
        <taxon>Methanomada group</taxon>
        <taxon>Methanobacteria</taxon>
        <taxon>Methanobacteriales</taxon>
        <taxon>Methanobacteriaceae</taxon>
        <taxon>Methanobacterium</taxon>
    </lineage>
</organism>
<dbReference type="Proteomes" id="UP001068021">
    <property type="component" value="Unassembled WGS sequence"/>
</dbReference>
<sequence>MVKTNFAENFDVETIVGKSIEAQGKILYPIVRVSILKDNKMTTVGSWIVPIAFVIEENEKKYIISLTDEKINQNEILKMV</sequence>
<dbReference type="Proteomes" id="UP001074446">
    <property type="component" value="Unassembled WGS sequence"/>
</dbReference>
<proteinExistence type="predicted"/>
<name>A0A9E4ZWJ8_9EURY</name>
<dbReference type="EMBL" id="JAPVER010000020">
    <property type="protein sequence ID" value="MCZ3366877.1"/>
    <property type="molecule type" value="Genomic_DNA"/>
</dbReference>
<keyword evidence="3" id="KW-1185">Reference proteome</keyword>
<gene>
    <name evidence="2" type="ORF">O3H35_15090</name>
    <name evidence="1" type="ORF">O3H54_13405</name>
</gene>
<protein>
    <submittedName>
        <fullName evidence="1">Uncharacterized protein</fullName>
    </submittedName>
</protein>
<evidence type="ECO:0000313" key="3">
    <source>
        <dbReference type="Proteomes" id="UP001068021"/>
    </source>
</evidence>
<reference evidence="1" key="1">
    <citation type="submission" date="2022-12" db="EMBL/GenBank/DDBJ databases">
        <title>Reclassification of two methanogenic archaea species isolated from the Kolyma lowland permafrost.</title>
        <authorList>
            <person name="Trubitsyn V.E."/>
            <person name="Rivkina E.M."/>
            <person name="Shcherbakova V.A."/>
        </authorList>
    </citation>
    <scope>NUCLEOTIDE SEQUENCE</scope>
    <source>
        <strain evidence="1">M2</strain>
        <strain evidence="2">MK4</strain>
    </source>
</reference>
<comment type="caution">
    <text evidence="1">The sequence shown here is derived from an EMBL/GenBank/DDBJ whole genome shotgun (WGS) entry which is preliminary data.</text>
</comment>
<evidence type="ECO:0000313" key="1">
    <source>
        <dbReference type="EMBL" id="MCZ3366877.1"/>
    </source>
</evidence>
<dbReference type="AlphaFoldDB" id="A0A9E4ZWJ8"/>
<dbReference type="RefSeq" id="WP_048080748.1">
    <property type="nucleotide sequence ID" value="NZ_JAPVER010000020.1"/>
</dbReference>
<evidence type="ECO:0000313" key="2">
    <source>
        <dbReference type="EMBL" id="MCZ3373976.1"/>
    </source>
</evidence>
<dbReference type="EMBL" id="JAPVES010000030">
    <property type="protein sequence ID" value="MCZ3373976.1"/>
    <property type="molecule type" value="Genomic_DNA"/>
</dbReference>
<accession>A0A9E4ZWJ8</accession>